<name>A0A6A6BX68_ZASCE</name>
<reference evidence="4" key="1">
    <citation type="journal article" date="2020" name="Stud. Mycol.">
        <title>101 Dothideomycetes genomes: a test case for predicting lifestyles and emergence of pathogens.</title>
        <authorList>
            <person name="Haridas S."/>
            <person name="Albert R."/>
            <person name="Binder M."/>
            <person name="Bloem J."/>
            <person name="Labutti K."/>
            <person name="Salamov A."/>
            <person name="Andreopoulos B."/>
            <person name="Baker S."/>
            <person name="Barry K."/>
            <person name="Bills G."/>
            <person name="Bluhm B."/>
            <person name="Cannon C."/>
            <person name="Castanera R."/>
            <person name="Culley D."/>
            <person name="Daum C."/>
            <person name="Ezra D."/>
            <person name="Gonzalez J."/>
            <person name="Henrissat B."/>
            <person name="Kuo A."/>
            <person name="Liang C."/>
            <person name="Lipzen A."/>
            <person name="Lutzoni F."/>
            <person name="Magnuson J."/>
            <person name="Mondo S."/>
            <person name="Nolan M."/>
            <person name="Ohm R."/>
            <person name="Pangilinan J."/>
            <person name="Park H.-J."/>
            <person name="Ramirez L."/>
            <person name="Alfaro M."/>
            <person name="Sun H."/>
            <person name="Tritt A."/>
            <person name="Yoshinaga Y."/>
            <person name="Zwiers L.-H."/>
            <person name="Turgeon B."/>
            <person name="Goodwin S."/>
            <person name="Spatafora J."/>
            <person name="Crous P."/>
            <person name="Grigoriev I."/>
        </authorList>
    </citation>
    <scope>NUCLEOTIDE SEQUENCE</scope>
    <source>
        <strain evidence="4">ATCC 36951</strain>
    </source>
</reference>
<dbReference type="Pfam" id="PF25540">
    <property type="entry name" value="DUF7923"/>
    <property type="match status" value="2"/>
</dbReference>
<dbReference type="AlphaFoldDB" id="A0A6A6BX68"/>
<feature type="region of interest" description="Disordered" evidence="2">
    <location>
        <begin position="228"/>
        <end position="252"/>
    </location>
</feature>
<organism evidence="4 5">
    <name type="scientific">Zasmidium cellare ATCC 36951</name>
    <dbReference type="NCBI Taxonomy" id="1080233"/>
    <lineage>
        <taxon>Eukaryota</taxon>
        <taxon>Fungi</taxon>
        <taxon>Dikarya</taxon>
        <taxon>Ascomycota</taxon>
        <taxon>Pezizomycotina</taxon>
        <taxon>Dothideomycetes</taxon>
        <taxon>Dothideomycetidae</taxon>
        <taxon>Mycosphaerellales</taxon>
        <taxon>Mycosphaerellaceae</taxon>
        <taxon>Zasmidium</taxon>
    </lineage>
</organism>
<dbReference type="PANTHER" id="PTHR37543:SF1">
    <property type="entry name" value="CCCH ZINC FINGER DNA BINDING PROTEIN (AFU_ORTHOLOGUE AFUA_5G12760)"/>
    <property type="match status" value="1"/>
</dbReference>
<dbReference type="GeneID" id="54568066"/>
<dbReference type="InterPro" id="IPR057683">
    <property type="entry name" value="DUF7923"/>
</dbReference>
<dbReference type="InterPro" id="IPR000571">
    <property type="entry name" value="Znf_CCCH"/>
</dbReference>
<dbReference type="InterPro" id="IPR057654">
    <property type="entry name" value="Znf-CCCH_tandem"/>
</dbReference>
<dbReference type="Proteomes" id="UP000799537">
    <property type="component" value="Unassembled WGS sequence"/>
</dbReference>
<evidence type="ECO:0000256" key="2">
    <source>
        <dbReference type="SAM" id="MobiDB-lite"/>
    </source>
</evidence>
<keyword evidence="1" id="KW-0479">Metal-binding</keyword>
<keyword evidence="5" id="KW-1185">Reference proteome</keyword>
<evidence type="ECO:0000313" key="4">
    <source>
        <dbReference type="EMBL" id="KAF2158540.1"/>
    </source>
</evidence>
<sequence>MLSDKELTQAADQLAQFRIKDNEYHRNHADILNKYAALIEDFKHLKSDFEEARDWRERYKSLAKGGERNPFVLVLVDGDGYVFDDDLLESKAEGGSRAAQLLNDAVQRSLRNRPVGPEKRSLAPFVANFNRSSGLFDFVDAGELKENADFKIRGLFRQFVENTQCRHIYFAACHDVGYLSELTSYTSQRDRITLVRNYAFHKEYAKLGLRTEEFPGIFRATALPSPSYSGGTMDMPRPPTPSKPVTSPLPAAPRHASAASIDAEPCTFYGKGCKFAHVKESMKGKSQSSVTDGTDWPTLTKTDPFQMTLLAKSDNGFMTGSSTFANIIPDFTVLPREGSAPANKIPVNARQERLDHYTPPTSAEDRAQFRARIARQKLCNSHHLNGYCSNGVACQYDHSPINEGIKNCLQEVAHHAPCPRRQACRSLSCRNGHICQRQDCQKRGGRTFCKLPFPMHSVDLNMVEYVQGADAITEDYDIVNGSAKDSPPSYPSDEESPQSEKEDGAPLSAVEDKTDTMDVSASGSRSRHVGVAE</sequence>
<evidence type="ECO:0000259" key="3">
    <source>
        <dbReference type="PROSITE" id="PS50103"/>
    </source>
</evidence>
<feature type="compositionally biased region" description="Basic and acidic residues" evidence="2">
    <location>
        <begin position="498"/>
        <end position="516"/>
    </location>
</feature>
<feature type="domain" description="C3H1-type" evidence="3">
    <location>
        <begin position="373"/>
        <end position="401"/>
    </location>
</feature>
<dbReference type="GO" id="GO:0008270">
    <property type="term" value="F:zinc ion binding"/>
    <property type="evidence" value="ECO:0007669"/>
    <property type="project" value="UniProtKB-KW"/>
</dbReference>
<dbReference type="EMBL" id="ML993657">
    <property type="protein sequence ID" value="KAF2158540.1"/>
    <property type="molecule type" value="Genomic_DNA"/>
</dbReference>
<feature type="region of interest" description="Disordered" evidence="2">
    <location>
        <begin position="479"/>
        <end position="533"/>
    </location>
</feature>
<dbReference type="Pfam" id="PF25542">
    <property type="entry name" value="zf-CCCH_12"/>
    <property type="match status" value="1"/>
</dbReference>
<accession>A0A6A6BX68</accession>
<feature type="zinc finger region" description="C3H1-type" evidence="1">
    <location>
        <begin position="373"/>
        <end position="401"/>
    </location>
</feature>
<evidence type="ECO:0000313" key="5">
    <source>
        <dbReference type="Proteomes" id="UP000799537"/>
    </source>
</evidence>
<dbReference type="RefSeq" id="XP_033659429.1">
    <property type="nucleotide sequence ID" value="XM_033814794.1"/>
</dbReference>
<keyword evidence="1" id="KW-0862">Zinc</keyword>
<dbReference type="PANTHER" id="PTHR37543">
    <property type="entry name" value="CCCH ZINC FINGER DNA BINDING PROTEIN (AFU_ORTHOLOGUE AFUA_5G12760)"/>
    <property type="match status" value="1"/>
</dbReference>
<keyword evidence="1" id="KW-0863">Zinc-finger</keyword>
<dbReference type="PROSITE" id="PS50103">
    <property type="entry name" value="ZF_C3H1"/>
    <property type="match status" value="1"/>
</dbReference>
<evidence type="ECO:0000256" key="1">
    <source>
        <dbReference type="PROSITE-ProRule" id="PRU00723"/>
    </source>
</evidence>
<protein>
    <recommendedName>
        <fullName evidence="3">C3H1-type domain-containing protein</fullName>
    </recommendedName>
</protein>
<proteinExistence type="predicted"/>
<dbReference type="OrthoDB" id="2270193at2759"/>
<dbReference type="Pfam" id="PF25543">
    <property type="entry name" value="zf-CCCH_tandem"/>
    <property type="match status" value="1"/>
</dbReference>
<gene>
    <name evidence="4" type="ORF">M409DRAFT_61552</name>
</gene>